<feature type="compositionally biased region" description="Acidic residues" evidence="1">
    <location>
        <begin position="216"/>
        <end position="226"/>
    </location>
</feature>
<accession>A0A9N8H5U6</accession>
<dbReference type="AlphaFoldDB" id="A0A9N8H5U6"/>
<feature type="compositionally biased region" description="Polar residues" evidence="1">
    <location>
        <begin position="276"/>
        <end position="289"/>
    </location>
</feature>
<gene>
    <name evidence="2" type="ORF">SEMRO_152_G069570.1</name>
</gene>
<evidence type="ECO:0000313" key="2">
    <source>
        <dbReference type="EMBL" id="CAB9502988.1"/>
    </source>
</evidence>
<keyword evidence="3" id="KW-1185">Reference proteome</keyword>
<evidence type="ECO:0000313" key="3">
    <source>
        <dbReference type="Proteomes" id="UP001153069"/>
    </source>
</evidence>
<reference evidence="2" key="1">
    <citation type="submission" date="2020-06" db="EMBL/GenBank/DDBJ databases">
        <authorList>
            <consortium name="Plant Systems Biology data submission"/>
        </authorList>
    </citation>
    <scope>NUCLEOTIDE SEQUENCE</scope>
    <source>
        <strain evidence="2">D6</strain>
    </source>
</reference>
<feature type="region of interest" description="Disordered" evidence="1">
    <location>
        <begin position="206"/>
        <end position="383"/>
    </location>
</feature>
<evidence type="ECO:0000256" key="1">
    <source>
        <dbReference type="SAM" id="MobiDB-lite"/>
    </source>
</evidence>
<name>A0A9N8H5U6_9STRA</name>
<sequence length="394" mass="44371">MSYQTNDGGFMPYEPVPRLTVNPYKDENSVVRHLTQDQYQDELAFCAQKVDQMVRMGMDLQSEANAKLFAINKERIRTGYTPLLDFVHDYDMTGVWPVRFFVLADGSRSPLPHVNGMPDLGIFERLIKMKLIMPDPFSEAVKTSRFCEIWKMDEDEYIMRYQRWLGDVDLYTEGGEEESSEEEEDEVNMGGINLSRIERFVDNLPIVPGTSHQEDEQQPEVEETDADSGGLTEETSEVSSDGISDGSNGEPPSPSSSSDAEIDTILQRRVDWGIMSQVQPSDQEEATSNQEEATSEDETTEEPTQEEQDDVDDESEEEEFDESPKKKQKTGEDTDEEDTDEEDTDEADTVQGDDSDGDNNDGDDSDDEEDGDNSEESKLLASGIEILCTGSFSY</sequence>
<feature type="compositionally biased region" description="Polar residues" evidence="1">
    <location>
        <begin position="237"/>
        <end position="247"/>
    </location>
</feature>
<feature type="compositionally biased region" description="Acidic residues" evidence="1">
    <location>
        <begin position="293"/>
        <end position="321"/>
    </location>
</feature>
<proteinExistence type="predicted"/>
<feature type="compositionally biased region" description="Basic and acidic residues" evidence="1">
    <location>
        <begin position="322"/>
        <end position="332"/>
    </location>
</feature>
<dbReference type="Proteomes" id="UP001153069">
    <property type="component" value="Unassembled WGS sequence"/>
</dbReference>
<comment type="caution">
    <text evidence="2">The sequence shown here is derived from an EMBL/GenBank/DDBJ whole genome shotgun (WGS) entry which is preliminary data.</text>
</comment>
<organism evidence="2 3">
    <name type="scientific">Seminavis robusta</name>
    <dbReference type="NCBI Taxonomy" id="568900"/>
    <lineage>
        <taxon>Eukaryota</taxon>
        <taxon>Sar</taxon>
        <taxon>Stramenopiles</taxon>
        <taxon>Ochrophyta</taxon>
        <taxon>Bacillariophyta</taxon>
        <taxon>Bacillariophyceae</taxon>
        <taxon>Bacillariophycidae</taxon>
        <taxon>Naviculales</taxon>
        <taxon>Naviculaceae</taxon>
        <taxon>Seminavis</taxon>
    </lineage>
</organism>
<dbReference type="EMBL" id="CAICTM010000151">
    <property type="protein sequence ID" value="CAB9502988.1"/>
    <property type="molecule type" value="Genomic_DNA"/>
</dbReference>
<protein>
    <submittedName>
        <fullName evidence="2">Uncharacterized protein</fullName>
    </submittedName>
</protein>
<feature type="compositionally biased region" description="Acidic residues" evidence="1">
    <location>
        <begin position="333"/>
        <end position="374"/>
    </location>
</feature>